<organism evidence="3 4">
    <name type="scientific">Salipiger profundus</name>
    <dbReference type="NCBI Taxonomy" id="1229727"/>
    <lineage>
        <taxon>Bacteria</taxon>
        <taxon>Pseudomonadati</taxon>
        <taxon>Pseudomonadota</taxon>
        <taxon>Alphaproteobacteria</taxon>
        <taxon>Rhodobacterales</taxon>
        <taxon>Roseobacteraceae</taxon>
        <taxon>Salipiger</taxon>
    </lineage>
</organism>
<dbReference type="RefSeq" id="WP_083697866.1">
    <property type="nucleotide sequence ID" value="NZ_BMEW01000001.1"/>
</dbReference>
<reference evidence="3 4" key="1">
    <citation type="submission" date="2016-03" db="EMBL/GenBank/DDBJ databases">
        <title>Deep-sea bacteria in the southern Pacific.</title>
        <authorList>
            <person name="Tang K."/>
        </authorList>
    </citation>
    <scope>NUCLEOTIDE SEQUENCE [LARGE SCALE GENOMIC DNA]</scope>
    <source>
        <strain evidence="3 4">JLT2016</strain>
    </source>
</reference>
<dbReference type="EMBL" id="CP014796">
    <property type="protein sequence ID" value="APX24768.1"/>
    <property type="molecule type" value="Genomic_DNA"/>
</dbReference>
<feature type="domain" description="DUF2059" evidence="2">
    <location>
        <begin position="77"/>
        <end position="134"/>
    </location>
</feature>
<proteinExistence type="predicted"/>
<dbReference type="Pfam" id="PF09832">
    <property type="entry name" value="DUF2059"/>
    <property type="match status" value="1"/>
</dbReference>
<dbReference type="Proteomes" id="UP000186559">
    <property type="component" value="Chromosome"/>
</dbReference>
<feature type="signal peptide" evidence="1">
    <location>
        <begin position="1"/>
        <end position="20"/>
    </location>
</feature>
<sequence precursor="true">MFLRTVACALTTALAWPATADPEDPADAVLDALRLPEILEVMREEGLAYGNEMARDLTAGAPSEGWEDTVSSIYDIEAMEETVRARFSETFGDTDANRILEFFSGDTGQRIVELELSARRALIDDDVEQSAREVFRGLDGASDHPRLDLVEEFVEANDLLEANVTGGMNASYQFYLGMVDGGAFDMAEDEILREVWSQEAETRADTREWLYGYLLMAYGPLPLEDLQDYVALSSSAPGRAMNAALFAGFNEMYDRISYALGLAAAQELAAEEL</sequence>
<dbReference type="AlphaFoldDB" id="A0A1U7D9H6"/>
<evidence type="ECO:0000313" key="3">
    <source>
        <dbReference type="EMBL" id="APX24768.1"/>
    </source>
</evidence>
<dbReference type="KEGG" id="tpro:Ga0080559_TMP3972"/>
<evidence type="ECO:0000259" key="2">
    <source>
        <dbReference type="Pfam" id="PF09832"/>
    </source>
</evidence>
<evidence type="ECO:0000256" key="1">
    <source>
        <dbReference type="SAM" id="SignalP"/>
    </source>
</evidence>
<keyword evidence="4" id="KW-1185">Reference proteome</keyword>
<accession>A0A1U7D9H6</accession>
<dbReference type="OrthoDB" id="7841298at2"/>
<keyword evidence="1" id="KW-0732">Signal</keyword>
<gene>
    <name evidence="3" type="ORF">Ga0080559_TMP3972</name>
</gene>
<name>A0A1U7D9H6_9RHOB</name>
<evidence type="ECO:0000313" key="4">
    <source>
        <dbReference type="Proteomes" id="UP000186559"/>
    </source>
</evidence>
<dbReference type="InterPro" id="IPR018637">
    <property type="entry name" value="DUF2059"/>
</dbReference>
<feature type="chain" id="PRO_5010588939" evidence="1">
    <location>
        <begin position="21"/>
        <end position="273"/>
    </location>
</feature>
<protein>
    <submittedName>
        <fullName evidence="3">Putative DUF2059 protein</fullName>
    </submittedName>
</protein>
<dbReference type="STRING" id="1229727.Ga0080559_TMP3972"/>